<dbReference type="InterPro" id="IPR007485">
    <property type="entry name" value="LPS_assembly_LptE"/>
</dbReference>
<dbReference type="Gene3D" id="3.30.160.150">
    <property type="entry name" value="Lipoprotein like domain"/>
    <property type="match status" value="1"/>
</dbReference>
<dbReference type="STRING" id="154981.AKJ29_03190"/>
<dbReference type="RefSeq" id="WP_055192960.1">
    <property type="nucleotide sequence ID" value="NZ_FPBS01000006.1"/>
</dbReference>
<organism evidence="1 2">
    <name type="scientific">Aliiroseovarius crassostreae</name>
    <dbReference type="NCBI Taxonomy" id="154981"/>
    <lineage>
        <taxon>Bacteria</taxon>
        <taxon>Pseudomonadati</taxon>
        <taxon>Pseudomonadota</taxon>
        <taxon>Alphaproteobacteria</taxon>
        <taxon>Rhodobacterales</taxon>
        <taxon>Paracoccaceae</taxon>
        <taxon>Aliiroseovarius</taxon>
    </lineage>
</organism>
<evidence type="ECO:0000313" key="1">
    <source>
        <dbReference type="EMBL" id="KPN61629.1"/>
    </source>
</evidence>
<comment type="caution">
    <text evidence="1">The sequence shown here is derived from an EMBL/GenBank/DDBJ whole genome shotgun (WGS) entry which is preliminary data.</text>
</comment>
<sequence>MWLSDRRAFLSVLLAGGVAACGFTPVYGPGGTGEGLRGVISFASPDTREGYELVKALESRLGRTFDGPYLLSYKIATQTQDMGVTATQEITRTQVQGTVAYTVTERASGAVVTKGAVSNFTTYSSEGSTVSTATVERDAYRRLMVSMADMITTRLMASFTGWGA</sequence>
<dbReference type="GO" id="GO:0043165">
    <property type="term" value="P:Gram-negative-bacterium-type cell outer membrane assembly"/>
    <property type="evidence" value="ECO:0007669"/>
    <property type="project" value="InterPro"/>
</dbReference>
<proteinExistence type="predicted"/>
<dbReference type="AlphaFoldDB" id="A0A0P7J1Y2"/>
<keyword evidence="2" id="KW-1185">Reference proteome</keyword>
<accession>A0A0P7J1Y2</accession>
<name>A0A0P7J1Y2_9RHOB</name>
<evidence type="ECO:0000313" key="2">
    <source>
        <dbReference type="Proteomes" id="UP000050471"/>
    </source>
</evidence>
<dbReference type="OrthoDB" id="7629596at2"/>
<dbReference type="EMBL" id="LKBA01000025">
    <property type="protein sequence ID" value="KPN61629.1"/>
    <property type="molecule type" value="Genomic_DNA"/>
</dbReference>
<dbReference type="Proteomes" id="UP000050471">
    <property type="component" value="Unassembled WGS sequence"/>
</dbReference>
<gene>
    <name evidence="1" type="ORF">AKJ29_03190</name>
</gene>
<protein>
    <recommendedName>
        <fullName evidence="3">LPS-assembly lipoprotein</fullName>
    </recommendedName>
</protein>
<dbReference type="Pfam" id="PF04390">
    <property type="entry name" value="LptE"/>
    <property type="match status" value="1"/>
</dbReference>
<dbReference type="PROSITE" id="PS51257">
    <property type="entry name" value="PROKAR_LIPOPROTEIN"/>
    <property type="match status" value="1"/>
</dbReference>
<reference evidence="1 2" key="1">
    <citation type="submission" date="2015-09" db="EMBL/GenBank/DDBJ databases">
        <title>Draft genome sequence of Aliiroseovarius crassostreae CV919-312TSm, the causative agent of Roseovarius Oyster Disease (formerly Juvenile Oyster Disease).</title>
        <authorList>
            <person name="Kessner L."/>
            <person name="Spinard E."/>
            <person name="Nelson D."/>
        </authorList>
    </citation>
    <scope>NUCLEOTIDE SEQUENCE [LARGE SCALE GENOMIC DNA]</scope>
    <source>
        <strain evidence="1 2">CV919-312</strain>
    </source>
</reference>
<evidence type="ECO:0008006" key="3">
    <source>
        <dbReference type="Google" id="ProtNLM"/>
    </source>
</evidence>
<dbReference type="GO" id="GO:0019867">
    <property type="term" value="C:outer membrane"/>
    <property type="evidence" value="ECO:0007669"/>
    <property type="project" value="InterPro"/>
</dbReference>